<feature type="transmembrane region" description="Helical" evidence="6">
    <location>
        <begin position="369"/>
        <end position="390"/>
    </location>
</feature>
<reference evidence="8" key="1">
    <citation type="journal article" date="2015" name="Genom Data">
        <title>Genome sequences of six Phytophthora species associated with forests in New Zealand.</title>
        <authorList>
            <person name="Studholme D.J."/>
            <person name="McDougal R.L."/>
            <person name="Sambles C."/>
            <person name="Hansen E."/>
            <person name="Hardy G."/>
            <person name="Grant M."/>
            <person name="Ganley R.J."/>
            <person name="Williams N.M."/>
        </authorList>
    </citation>
    <scope>NUCLEOTIDE SEQUENCE</scope>
    <source>
        <strain evidence="8">NZFS 2646</strain>
        <strain evidence="9">NZFS 3630</strain>
    </source>
</reference>
<dbReference type="GO" id="GO:0005254">
    <property type="term" value="F:chloride channel activity"/>
    <property type="evidence" value="ECO:0007669"/>
    <property type="project" value="TreeGrafter"/>
</dbReference>
<organism evidence="10 13">
    <name type="scientific">Phytophthora kernoviae</name>
    <dbReference type="NCBI Taxonomy" id="325452"/>
    <lineage>
        <taxon>Eukaryota</taxon>
        <taxon>Sar</taxon>
        <taxon>Stramenopiles</taxon>
        <taxon>Oomycota</taxon>
        <taxon>Peronosporomycetes</taxon>
        <taxon>Peronosporales</taxon>
        <taxon>Peronosporaceae</taxon>
        <taxon>Phytophthora</taxon>
    </lineage>
</organism>
<keyword evidence="3 6" id="KW-1133">Transmembrane helix</keyword>
<evidence type="ECO:0000256" key="1">
    <source>
        <dbReference type="ARBA" id="ARBA00004141"/>
    </source>
</evidence>
<dbReference type="SUPFAM" id="SSF49562">
    <property type="entry name" value="C2 domain (Calcium/lipid-binding domain, CaLB)"/>
    <property type="match status" value="1"/>
</dbReference>
<keyword evidence="2 6" id="KW-0812">Transmembrane</keyword>
<dbReference type="GO" id="GO:0016020">
    <property type="term" value="C:membrane"/>
    <property type="evidence" value="ECO:0007669"/>
    <property type="project" value="UniProtKB-SubCell"/>
</dbReference>
<name>A0A3R7G8P0_9STRA</name>
<keyword evidence="12" id="KW-1185">Reference proteome</keyword>
<dbReference type="Proteomes" id="UP000792063">
    <property type="component" value="Unassembled WGS sequence"/>
</dbReference>
<keyword evidence="4 6" id="KW-0472">Membrane</keyword>
<feature type="region of interest" description="Disordered" evidence="5">
    <location>
        <begin position="658"/>
        <end position="682"/>
    </location>
</feature>
<dbReference type="SMART" id="SM00239">
    <property type="entry name" value="C2"/>
    <property type="match status" value="1"/>
</dbReference>
<evidence type="ECO:0000256" key="2">
    <source>
        <dbReference type="ARBA" id="ARBA00022692"/>
    </source>
</evidence>
<dbReference type="InterPro" id="IPR049452">
    <property type="entry name" value="Anoctamin_TM"/>
</dbReference>
<dbReference type="Pfam" id="PF04547">
    <property type="entry name" value="Anoctamin"/>
    <property type="match status" value="1"/>
</dbReference>
<evidence type="ECO:0000313" key="11">
    <source>
        <dbReference type="EMBL" id="RLN78019.1"/>
    </source>
</evidence>
<dbReference type="InterPro" id="IPR000008">
    <property type="entry name" value="C2_dom"/>
</dbReference>
<evidence type="ECO:0000313" key="12">
    <source>
        <dbReference type="Proteomes" id="UP000285624"/>
    </source>
</evidence>
<evidence type="ECO:0000313" key="10">
    <source>
        <dbReference type="EMBL" id="RLN45145.1"/>
    </source>
</evidence>
<evidence type="ECO:0000313" key="9">
    <source>
        <dbReference type="EMBL" id="KAG2522396.1"/>
    </source>
</evidence>
<evidence type="ECO:0000256" key="3">
    <source>
        <dbReference type="ARBA" id="ARBA00022989"/>
    </source>
</evidence>
<evidence type="ECO:0000256" key="5">
    <source>
        <dbReference type="SAM" id="MobiDB-lite"/>
    </source>
</evidence>
<reference evidence="8" key="3">
    <citation type="submission" date="2020-06" db="EMBL/GenBank/DDBJ databases">
        <authorList>
            <person name="Studholme D.J."/>
        </authorList>
    </citation>
    <scope>NUCLEOTIDE SEQUENCE</scope>
    <source>
        <strain evidence="8">NZFS 2646</strain>
        <strain evidence="9">NZFS 3630</strain>
    </source>
</reference>
<reference evidence="12 13" key="2">
    <citation type="submission" date="2018-07" db="EMBL/GenBank/DDBJ databases">
        <title>Genome sequencing of oomycete isolates from Chile give support for New Zealand origin for Phytophthora kernoviae and make available the first Nothophytophthora sp. genome.</title>
        <authorList>
            <person name="Studholme D.J."/>
            <person name="Sanfuentes E."/>
            <person name="Panda P."/>
            <person name="Hill R."/>
            <person name="Sambles C."/>
            <person name="Grant M."/>
            <person name="Williams N.M."/>
            <person name="Mcdougal R.L."/>
        </authorList>
    </citation>
    <scope>NUCLEOTIDE SEQUENCE [LARGE SCALE GENOMIC DNA]</scope>
    <source>
        <strain evidence="10">Chile2</strain>
        <strain evidence="11">Chile4</strain>
    </source>
</reference>
<dbReference type="EMBL" id="JPWV03000207">
    <property type="protein sequence ID" value="KAG2521229.1"/>
    <property type="molecule type" value="Genomic_DNA"/>
</dbReference>
<dbReference type="Proteomes" id="UP000785171">
    <property type="component" value="Unassembled WGS sequence"/>
</dbReference>
<dbReference type="PANTHER" id="PTHR12308">
    <property type="entry name" value="ANOCTAMIN"/>
    <property type="match status" value="1"/>
</dbReference>
<dbReference type="EMBL" id="MBDN02000211">
    <property type="protein sequence ID" value="RLN78019.1"/>
    <property type="molecule type" value="Genomic_DNA"/>
</dbReference>
<protein>
    <recommendedName>
        <fullName evidence="7">C2 domain-containing protein</fullName>
    </recommendedName>
</protein>
<feature type="transmembrane region" description="Helical" evidence="6">
    <location>
        <begin position="190"/>
        <end position="215"/>
    </location>
</feature>
<sequence>MSYDSVALGIETSPGASPRGGQRVRDSFYYTLVFPARSSHEHPRVNYGERVAASKGALIQEHVVYLPFRDIPALRYVYRQIDDEGEGDGDVDGNTLSPFRVVDKIRLTKTLIDTEFDCDALIERGLLEHHLCPHTYHTTDVDTSLDALRVQWGALLTPCSAIRGLLRRNYDAKTASDPLVHVRNYFGEQLALYFAFASFSAGALQALGILALLLAAVALKTSMRKELEATFCLCSCAFLAIFVRKWERREACLAARWSGGTPKDSDYGVNPLLQLPRPQFRGQMQRSPVTLRMEPYLPFWKDAVRYLLRVDAYKLCCETQRPFPAQALSVGAWLGYLQVLRIGAILHATTFMLMLLLDGTAADLDQRMFERYVVILGSLFAFVGWVAYVLKDPQDLAEERYLMTLKANQAALESKYLGHLGTHLAASAKTALPSGRVFLNGVPRYMVTGDKGEEDAAEELRDQWRQLQMHMLRLEKRVMELRGGDNGTMSVGVLYVEVQNVSLLSFASPVQAFVKLCVQSATVENAAGSSGDNPMGMKQLKDTKEVAKDSSRRMASLSPFPGREANTSLSKKSRSPLWHESFELPVTALGDKLVLCVCNGGPMLGSVMHRRTLGQTQLGIDDIIIRTSSHTSPLSTIVAPTSADAAVKLKPTASAALSPLSLSSSSTDEEKETGEEASSVKDSLRVPEVPMATYELPLELSESFRRTQQSELGKLGPPRLALRCGIQLHELGELLVQQRRLREKVAYLRSQEVQLARWGQTARAYQND</sequence>
<dbReference type="InterPro" id="IPR007632">
    <property type="entry name" value="Anoctamin"/>
</dbReference>
<dbReference type="EMBL" id="MAYM02000219">
    <property type="protein sequence ID" value="RLN45145.1"/>
    <property type="molecule type" value="Genomic_DNA"/>
</dbReference>
<evidence type="ECO:0000256" key="6">
    <source>
        <dbReference type="SAM" id="Phobius"/>
    </source>
</evidence>
<dbReference type="AlphaFoldDB" id="A0A3R7G8P0"/>
<gene>
    <name evidence="10" type="ORF">BBI17_006388</name>
    <name evidence="11" type="ORF">BBO99_00006272</name>
    <name evidence="8" type="ORF">JM16_006346</name>
    <name evidence="9" type="ORF">JM18_006094</name>
</gene>
<feature type="region of interest" description="Disordered" evidence="5">
    <location>
        <begin position="544"/>
        <end position="574"/>
    </location>
</feature>
<dbReference type="Proteomes" id="UP000285883">
    <property type="component" value="Unassembled WGS sequence"/>
</dbReference>
<dbReference type="PANTHER" id="PTHR12308:SF73">
    <property type="entry name" value="ANOCTAMIN"/>
    <property type="match status" value="1"/>
</dbReference>
<evidence type="ECO:0000259" key="7">
    <source>
        <dbReference type="SMART" id="SM00239"/>
    </source>
</evidence>
<dbReference type="Proteomes" id="UP000285624">
    <property type="component" value="Unassembled WGS sequence"/>
</dbReference>
<dbReference type="EMBL" id="JPWU03000214">
    <property type="protein sequence ID" value="KAG2522396.1"/>
    <property type="molecule type" value="Genomic_DNA"/>
</dbReference>
<dbReference type="InterPro" id="IPR035892">
    <property type="entry name" value="C2_domain_sf"/>
</dbReference>
<comment type="caution">
    <text evidence="10">The sequence shown here is derived from an EMBL/GenBank/DDBJ whole genome shotgun (WGS) entry which is preliminary data.</text>
</comment>
<accession>A0A3R7G8P0</accession>
<evidence type="ECO:0000256" key="4">
    <source>
        <dbReference type="ARBA" id="ARBA00023136"/>
    </source>
</evidence>
<comment type="subcellular location">
    <subcellularLocation>
        <location evidence="1">Membrane</location>
        <topology evidence="1">Multi-pass membrane protein</topology>
    </subcellularLocation>
</comment>
<evidence type="ECO:0000313" key="8">
    <source>
        <dbReference type="EMBL" id="KAG2521229.1"/>
    </source>
</evidence>
<proteinExistence type="predicted"/>
<evidence type="ECO:0000313" key="13">
    <source>
        <dbReference type="Proteomes" id="UP000285883"/>
    </source>
</evidence>
<feature type="domain" description="C2" evidence="7">
    <location>
        <begin position="493"/>
        <end position="632"/>
    </location>
</feature>